<reference evidence="3" key="1">
    <citation type="submission" date="2016-11" db="EMBL/GenBank/DDBJ databases">
        <authorList>
            <person name="Varghese N."/>
            <person name="Submissions S."/>
        </authorList>
    </citation>
    <scope>NUCLEOTIDE SEQUENCE [LARGE SCALE GENOMIC DNA]</scope>
    <source>
        <strain evidence="3">DSM 13643</strain>
    </source>
</reference>
<dbReference type="AlphaFoldDB" id="A0A1M5WT79"/>
<protein>
    <submittedName>
        <fullName evidence="2">Uncharacterized protein</fullName>
    </submittedName>
</protein>
<organism evidence="2 3">
    <name type="scientific">Caloranaerobacter azorensis DSM 13643</name>
    <dbReference type="NCBI Taxonomy" id="1121264"/>
    <lineage>
        <taxon>Bacteria</taxon>
        <taxon>Bacillati</taxon>
        <taxon>Bacillota</taxon>
        <taxon>Tissierellia</taxon>
        <taxon>Tissierellales</taxon>
        <taxon>Thermohalobacteraceae</taxon>
        <taxon>Caloranaerobacter</taxon>
    </lineage>
</organism>
<gene>
    <name evidence="2" type="ORF">SAMN02745135_02623</name>
</gene>
<keyword evidence="1" id="KW-0812">Transmembrane</keyword>
<dbReference type="Proteomes" id="UP000183967">
    <property type="component" value="Unassembled WGS sequence"/>
</dbReference>
<dbReference type="EMBL" id="FQXO01000146">
    <property type="protein sequence ID" value="SHH90747.1"/>
    <property type="molecule type" value="Genomic_DNA"/>
</dbReference>
<feature type="transmembrane region" description="Helical" evidence="1">
    <location>
        <begin position="31"/>
        <end position="46"/>
    </location>
</feature>
<name>A0A1M5WT79_9FIRM</name>
<accession>A0A1M5WT79</accession>
<evidence type="ECO:0000313" key="2">
    <source>
        <dbReference type="EMBL" id="SHH90747.1"/>
    </source>
</evidence>
<evidence type="ECO:0000256" key="1">
    <source>
        <dbReference type="SAM" id="Phobius"/>
    </source>
</evidence>
<evidence type="ECO:0000313" key="3">
    <source>
        <dbReference type="Proteomes" id="UP000183967"/>
    </source>
</evidence>
<keyword evidence="1" id="KW-1133">Transmembrane helix</keyword>
<dbReference type="PROSITE" id="PS51257">
    <property type="entry name" value="PROKAR_LIPOPROTEIN"/>
    <property type="match status" value="1"/>
</dbReference>
<sequence>MEKIKSVQLLINQFSLIIATIFFVVSCLYKNFWLILIGLGLILYTSDKIKKSKEK</sequence>
<keyword evidence="1" id="KW-0472">Membrane</keyword>
<keyword evidence="3" id="KW-1185">Reference proteome</keyword>
<proteinExistence type="predicted"/>